<gene>
    <name evidence="1" type="ORF">SDC9_79574</name>
</gene>
<dbReference type="AlphaFoldDB" id="A0A644YXA3"/>
<evidence type="ECO:0000313" key="1">
    <source>
        <dbReference type="EMBL" id="MPM33007.1"/>
    </source>
</evidence>
<comment type="caution">
    <text evidence="1">The sequence shown here is derived from an EMBL/GenBank/DDBJ whole genome shotgun (WGS) entry which is preliminary data.</text>
</comment>
<organism evidence="1">
    <name type="scientific">bioreactor metagenome</name>
    <dbReference type="NCBI Taxonomy" id="1076179"/>
    <lineage>
        <taxon>unclassified sequences</taxon>
        <taxon>metagenomes</taxon>
        <taxon>ecological metagenomes</taxon>
    </lineage>
</organism>
<accession>A0A644YXA3</accession>
<reference evidence="1" key="1">
    <citation type="submission" date="2019-08" db="EMBL/GenBank/DDBJ databases">
        <authorList>
            <person name="Kucharzyk K."/>
            <person name="Murdoch R.W."/>
            <person name="Higgins S."/>
            <person name="Loffler F."/>
        </authorList>
    </citation>
    <scope>NUCLEOTIDE SEQUENCE</scope>
</reference>
<dbReference type="EMBL" id="VSSQ01006529">
    <property type="protein sequence ID" value="MPM33007.1"/>
    <property type="molecule type" value="Genomic_DNA"/>
</dbReference>
<proteinExistence type="predicted"/>
<sequence length="48" mass="5619">MKIVKNKKENISVMIIKRTDKMVITFLLLFFFIGNEFGVTGEFETISF</sequence>
<protein>
    <submittedName>
        <fullName evidence="1">Uncharacterized protein</fullName>
    </submittedName>
</protein>
<name>A0A644YXA3_9ZZZZ</name>